<dbReference type="Proteomes" id="UP000005143">
    <property type="component" value="Unassembled WGS sequence"/>
</dbReference>
<dbReference type="AlphaFoldDB" id="H0E5Q7"/>
<dbReference type="OrthoDB" id="5244290at2"/>
<gene>
    <name evidence="1" type="ORF">PAI11_21560</name>
</gene>
<dbReference type="EMBL" id="AGUD01000192">
    <property type="protein sequence ID" value="EHN11020.1"/>
    <property type="molecule type" value="Genomic_DNA"/>
</dbReference>
<evidence type="ECO:0000313" key="2">
    <source>
        <dbReference type="Proteomes" id="UP000005143"/>
    </source>
</evidence>
<comment type="caution">
    <text evidence="1">The sequence shown here is derived from an EMBL/GenBank/DDBJ whole genome shotgun (WGS) entry which is preliminary data.</text>
</comment>
<organism evidence="1 2">
    <name type="scientific">Patulibacter medicamentivorans</name>
    <dbReference type="NCBI Taxonomy" id="1097667"/>
    <lineage>
        <taxon>Bacteria</taxon>
        <taxon>Bacillati</taxon>
        <taxon>Actinomycetota</taxon>
        <taxon>Thermoleophilia</taxon>
        <taxon>Solirubrobacterales</taxon>
        <taxon>Patulibacteraceae</taxon>
        <taxon>Patulibacter</taxon>
    </lineage>
</organism>
<dbReference type="RefSeq" id="WP_007574748.1">
    <property type="nucleotide sequence ID" value="NZ_AGUD01000192.1"/>
</dbReference>
<keyword evidence="2" id="KW-1185">Reference proteome</keyword>
<reference evidence="1 2" key="1">
    <citation type="journal article" date="2013" name="Biodegradation">
        <title>Quantitative proteomic analysis of ibuprofen-degrading Patulibacter sp. strain I11.</title>
        <authorList>
            <person name="Almeida B."/>
            <person name="Kjeldal H."/>
            <person name="Lolas I."/>
            <person name="Knudsen A.D."/>
            <person name="Carvalho G."/>
            <person name="Nielsen K.L."/>
            <person name="Barreto Crespo M.T."/>
            <person name="Stensballe A."/>
            <person name="Nielsen J.L."/>
        </authorList>
    </citation>
    <scope>NUCLEOTIDE SEQUENCE [LARGE SCALE GENOMIC DNA]</scope>
    <source>
        <strain evidence="1 2">I11</strain>
    </source>
</reference>
<protein>
    <submittedName>
        <fullName evidence="1">Uncharacterized protein</fullName>
    </submittedName>
</protein>
<accession>H0E5Q7</accession>
<proteinExistence type="predicted"/>
<sequence length="309" mass="32901">MDPLFVFVQFEFTHGLGPTPGRYVAAPLRGLRTADGDDGRPQPARERHRTTGTLLTTGEADVLVIAVVGARTTGFKLRRRARPAVAEAAGEPVPVALASFVEGSAPLTGKQAARERLDEIVGDEGLQQRWVEEGLEVLNRAIRAHRAGAGDPYVSEVTRRDARAVRIGYGTTSQVADGGWTEAVELPAPSGGRQRRAAALAPSQAVADALTGRQAVLEAEDLLLRTHLDLDHGRSRGAALQAAAALRLLRAELAPRDDEALSAAVATTAALADVALERPLGDDELEQLEGALVSGVRLLEARRHEQARR</sequence>
<evidence type="ECO:0000313" key="1">
    <source>
        <dbReference type="EMBL" id="EHN11020.1"/>
    </source>
</evidence>
<name>H0E5Q7_9ACTN</name>